<evidence type="ECO:0000256" key="5">
    <source>
        <dbReference type="ARBA" id="ARBA00023110"/>
    </source>
</evidence>
<proteinExistence type="predicted"/>
<dbReference type="EC" id="5.2.1.8" evidence="2"/>
<dbReference type="PRINTS" id="PR00153">
    <property type="entry name" value="CSAPPISMRASE"/>
</dbReference>
<dbReference type="InterPro" id="IPR015943">
    <property type="entry name" value="WD40/YVTN_repeat-like_dom_sf"/>
</dbReference>
<dbReference type="GO" id="GO:0003755">
    <property type="term" value="F:peptidyl-prolyl cis-trans isomerase activity"/>
    <property type="evidence" value="ECO:0007669"/>
    <property type="project" value="UniProtKB-KW"/>
</dbReference>
<organism evidence="9 10">
    <name type="scientific">Bursaphelenchus okinawaensis</name>
    <dbReference type="NCBI Taxonomy" id="465554"/>
    <lineage>
        <taxon>Eukaryota</taxon>
        <taxon>Metazoa</taxon>
        <taxon>Ecdysozoa</taxon>
        <taxon>Nematoda</taxon>
        <taxon>Chromadorea</taxon>
        <taxon>Rhabditida</taxon>
        <taxon>Tylenchina</taxon>
        <taxon>Tylenchomorpha</taxon>
        <taxon>Aphelenchoidea</taxon>
        <taxon>Aphelenchoididae</taxon>
        <taxon>Bursaphelenchus</taxon>
    </lineage>
</organism>
<dbReference type="Proteomes" id="UP000614601">
    <property type="component" value="Unassembled WGS sequence"/>
</dbReference>
<dbReference type="SMART" id="SM00320">
    <property type="entry name" value="WD40"/>
    <property type="match status" value="4"/>
</dbReference>
<evidence type="ECO:0000259" key="8">
    <source>
        <dbReference type="PROSITE" id="PS50072"/>
    </source>
</evidence>
<name>A0A811KBD7_9BILA</name>
<keyword evidence="6" id="KW-0413">Isomerase</keyword>
<dbReference type="PANTHER" id="PTHR45625">
    <property type="entry name" value="PEPTIDYL-PROLYL CIS-TRANS ISOMERASE-RELATED"/>
    <property type="match status" value="1"/>
</dbReference>
<dbReference type="PANTHER" id="PTHR45625:SF4">
    <property type="entry name" value="PEPTIDYLPROLYL ISOMERASE DOMAIN AND WD REPEAT-CONTAINING PROTEIN 1"/>
    <property type="match status" value="1"/>
</dbReference>
<feature type="domain" description="PPIase cyclophilin-type" evidence="8">
    <location>
        <begin position="470"/>
        <end position="625"/>
    </location>
</feature>
<dbReference type="SUPFAM" id="SSF50978">
    <property type="entry name" value="WD40 repeat-like"/>
    <property type="match status" value="1"/>
</dbReference>
<keyword evidence="10" id="KW-1185">Reference proteome</keyword>
<dbReference type="SUPFAM" id="SSF50891">
    <property type="entry name" value="Cyclophilin-like"/>
    <property type="match status" value="1"/>
</dbReference>
<keyword evidence="5" id="KW-0697">Rotamase</keyword>
<evidence type="ECO:0000256" key="6">
    <source>
        <dbReference type="ARBA" id="ARBA00023235"/>
    </source>
</evidence>
<gene>
    <name evidence="9" type="ORF">BOKJ2_LOCUS4596</name>
</gene>
<sequence>MSVEEPVFKKPRLPGERDENEQNIGQKVEEKVLKYEETYLRSIPAASQYEKSFMHRDVITHVVSTKTDFVITASRDGHLKFWKKKHAEGIEFVKHFKCHLNPIQELAVNHNGTLLATVSSEDKALKIFDIPNFDMINIITLDFRPSTATWVHQGSDIVQALAVADLDSPKIVILDGKGSNEPLHSMEDLHFDPVRIIQYIPSLNIAVSVDTGGMFEFWGGAKLNFEFPSSKLDWEYKTDTDLYTYAKLKICPQNLTFSPSGDKFAVWGKDRIIRVFDTLTGKVIKSMDETLNKYIEKAKDNKFHGLQNMEWNRRVALEKDLNKEEGVFNNLKMSFDFSGNFLIYPTPIGINVYNLVTDKVVREIGKGENARFMSVALCRAMLDSRELLQGAATSLEVEAADNPNLKRAEPDPMLIALAYKKHRFYIFTNAEPFNTEEEEESGSSRDVFNEKPLKEETITAVEEDTPQSKLCDQAIIHTSYGDIHVELYPDKCPKTVENFCTLARRGYYNSHTFHRVIKAFMIQTGDPTGKGTGGQSIWGQDFEDEFHPLLKHDKPYRLSMANAGPNTNGSQFFITVCPADWLDGKNTLFGHVTEGYNVVQKINDVPTHDKSGRPKKEVTIISISLKVD</sequence>
<dbReference type="InterPro" id="IPR002130">
    <property type="entry name" value="Cyclophilin-type_PPIase_dom"/>
</dbReference>
<dbReference type="PROSITE" id="PS50072">
    <property type="entry name" value="CSA_PPIASE_2"/>
    <property type="match status" value="1"/>
</dbReference>
<evidence type="ECO:0000256" key="4">
    <source>
        <dbReference type="ARBA" id="ARBA00022737"/>
    </source>
</evidence>
<evidence type="ECO:0000256" key="1">
    <source>
        <dbReference type="ARBA" id="ARBA00000971"/>
    </source>
</evidence>
<dbReference type="AlphaFoldDB" id="A0A811KBD7"/>
<keyword evidence="4" id="KW-0677">Repeat</keyword>
<protein>
    <recommendedName>
        <fullName evidence="2">peptidylprolyl isomerase</fullName>
        <ecNumber evidence="2">5.2.1.8</ecNumber>
    </recommendedName>
</protein>
<evidence type="ECO:0000256" key="7">
    <source>
        <dbReference type="SAM" id="MobiDB-lite"/>
    </source>
</evidence>
<dbReference type="InterPro" id="IPR001680">
    <property type="entry name" value="WD40_rpt"/>
</dbReference>
<dbReference type="InterPro" id="IPR029000">
    <property type="entry name" value="Cyclophilin-like_dom_sf"/>
</dbReference>
<reference evidence="9" key="1">
    <citation type="submission" date="2020-09" db="EMBL/GenBank/DDBJ databases">
        <authorList>
            <person name="Kikuchi T."/>
        </authorList>
    </citation>
    <scope>NUCLEOTIDE SEQUENCE</scope>
    <source>
        <strain evidence="9">SH1</strain>
    </source>
</reference>
<dbReference type="FunFam" id="2.40.100.10:FF:000003">
    <property type="entry name" value="Peptidylprolyl isomerase domain and WD repeat-containing 1"/>
    <property type="match status" value="1"/>
</dbReference>
<dbReference type="InterPro" id="IPR036322">
    <property type="entry name" value="WD40_repeat_dom_sf"/>
</dbReference>
<feature type="region of interest" description="Disordered" evidence="7">
    <location>
        <begin position="1"/>
        <end position="21"/>
    </location>
</feature>
<dbReference type="EMBL" id="CAJFCW020000002">
    <property type="protein sequence ID" value="CAG9097611.1"/>
    <property type="molecule type" value="Genomic_DNA"/>
</dbReference>
<dbReference type="OrthoDB" id="10264753at2759"/>
<evidence type="ECO:0000313" key="10">
    <source>
        <dbReference type="Proteomes" id="UP000614601"/>
    </source>
</evidence>
<comment type="catalytic activity">
    <reaction evidence="1">
        <text>[protein]-peptidylproline (omega=180) = [protein]-peptidylproline (omega=0)</text>
        <dbReference type="Rhea" id="RHEA:16237"/>
        <dbReference type="Rhea" id="RHEA-COMP:10747"/>
        <dbReference type="Rhea" id="RHEA-COMP:10748"/>
        <dbReference type="ChEBI" id="CHEBI:83833"/>
        <dbReference type="ChEBI" id="CHEBI:83834"/>
        <dbReference type="EC" id="5.2.1.8"/>
    </reaction>
</comment>
<dbReference type="InterPro" id="IPR044666">
    <property type="entry name" value="Cyclophilin_A-like"/>
</dbReference>
<evidence type="ECO:0000313" key="9">
    <source>
        <dbReference type="EMBL" id="CAD5212795.1"/>
    </source>
</evidence>
<dbReference type="Gene3D" id="2.130.10.10">
    <property type="entry name" value="YVTN repeat-like/Quinoprotein amine dehydrogenase"/>
    <property type="match status" value="1"/>
</dbReference>
<dbReference type="Pfam" id="PF00160">
    <property type="entry name" value="Pro_isomerase"/>
    <property type="match status" value="1"/>
</dbReference>
<evidence type="ECO:0000256" key="3">
    <source>
        <dbReference type="ARBA" id="ARBA00022574"/>
    </source>
</evidence>
<dbReference type="GO" id="GO:0005634">
    <property type="term" value="C:nucleus"/>
    <property type="evidence" value="ECO:0007669"/>
    <property type="project" value="UniProtKB-ARBA"/>
</dbReference>
<evidence type="ECO:0000256" key="2">
    <source>
        <dbReference type="ARBA" id="ARBA00013194"/>
    </source>
</evidence>
<accession>A0A811KBD7</accession>
<dbReference type="Gene3D" id="2.40.100.10">
    <property type="entry name" value="Cyclophilin-like"/>
    <property type="match status" value="1"/>
</dbReference>
<dbReference type="Pfam" id="PF00400">
    <property type="entry name" value="WD40"/>
    <property type="match status" value="2"/>
</dbReference>
<keyword evidence="3" id="KW-0853">WD repeat</keyword>
<dbReference type="Proteomes" id="UP000783686">
    <property type="component" value="Unassembled WGS sequence"/>
</dbReference>
<comment type="caution">
    <text evidence="9">The sequence shown here is derived from an EMBL/GenBank/DDBJ whole genome shotgun (WGS) entry which is preliminary data.</text>
</comment>
<dbReference type="EMBL" id="CAJFDH010000002">
    <property type="protein sequence ID" value="CAD5212795.1"/>
    <property type="molecule type" value="Genomic_DNA"/>
</dbReference>